<dbReference type="Proteomes" id="UP000034190">
    <property type="component" value="Unassembled WGS sequence"/>
</dbReference>
<dbReference type="HAMAP" id="MF_00182">
    <property type="entry name" value="Formyl_trans"/>
    <property type="match status" value="1"/>
</dbReference>
<evidence type="ECO:0000259" key="6">
    <source>
        <dbReference type="Pfam" id="PF00551"/>
    </source>
</evidence>
<dbReference type="InterPro" id="IPR041711">
    <property type="entry name" value="Met-tRNA-FMT_N"/>
</dbReference>
<dbReference type="NCBIfam" id="TIGR00460">
    <property type="entry name" value="fmt"/>
    <property type="match status" value="1"/>
</dbReference>
<comment type="function">
    <text evidence="5">Attaches a formyl group to the free amino group of methionyl-tRNA(fMet). The formyl group appears to play a dual role in the initiator identity of N-formylmethionyl-tRNA by promoting its recognition by IF2 and preventing the misappropriation of this tRNA by the elongation apparatus.</text>
</comment>
<name>A0A0G0UV30_9BACT</name>
<dbReference type="InterPro" id="IPR036477">
    <property type="entry name" value="Formyl_transf_N_sf"/>
</dbReference>
<accession>A0A0G0UV30</accession>
<protein>
    <recommendedName>
        <fullName evidence="2 5">Methionyl-tRNA formyltransferase</fullName>
        <ecNumber evidence="2 5">2.1.2.9</ecNumber>
    </recommendedName>
</protein>
<evidence type="ECO:0000256" key="4">
    <source>
        <dbReference type="ARBA" id="ARBA00022917"/>
    </source>
</evidence>
<feature type="binding site" evidence="5">
    <location>
        <begin position="115"/>
        <end position="118"/>
    </location>
    <ligand>
        <name>(6S)-5,6,7,8-tetrahydrofolate</name>
        <dbReference type="ChEBI" id="CHEBI:57453"/>
    </ligand>
</feature>
<dbReference type="InterPro" id="IPR044135">
    <property type="entry name" value="Met-tRNA-FMT_C"/>
</dbReference>
<dbReference type="InterPro" id="IPR005793">
    <property type="entry name" value="Formyl_trans_C"/>
</dbReference>
<feature type="domain" description="Formyl transferase N-terminal" evidence="6">
    <location>
        <begin position="9"/>
        <end position="185"/>
    </location>
</feature>
<evidence type="ECO:0000259" key="7">
    <source>
        <dbReference type="Pfam" id="PF02911"/>
    </source>
</evidence>
<evidence type="ECO:0000256" key="3">
    <source>
        <dbReference type="ARBA" id="ARBA00022679"/>
    </source>
</evidence>
<dbReference type="InterPro" id="IPR005794">
    <property type="entry name" value="Fmt"/>
</dbReference>
<feature type="domain" description="Formyl transferase C-terminal" evidence="7">
    <location>
        <begin position="210"/>
        <end position="306"/>
    </location>
</feature>
<dbReference type="PANTHER" id="PTHR11138">
    <property type="entry name" value="METHIONYL-TRNA FORMYLTRANSFERASE"/>
    <property type="match status" value="1"/>
</dbReference>
<evidence type="ECO:0000313" key="9">
    <source>
        <dbReference type="Proteomes" id="UP000034190"/>
    </source>
</evidence>
<dbReference type="GO" id="GO:0004479">
    <property type="term" value="F:methionyl-tRNA formyltransferase activity"/>
    <property type="evidence" value="ECO:0007669"/>
    <property type="project" value="UniProtKB-UniRule"/>
</dbReference>
<dbReference type="Pfam" id="PF00551">
    <property type="entry name" value="Formyl_trans_N"/>
    <property type="match status" value="1"/>
</dbReference>
<dbReference type="SUPFAM" id="SSF50486">
    <property type="entry name" value="FMT C-terminal domain-like"/>
    <property type="match status" value="1"/>
</dbReference>
<comment type="caution">
    <text evidence="8">The sequence shown here is derived from an EMBL/GenBank/DDBJ whole genome shotgun (WGS) entry which is preliminary data.</text>
</comment>
<organism evidence="8 9">
    <name type="scientific">Candidatus Falkowbacteria bacterium GW2011_GWA2_41_14</name>
    <dbReference type="NCBI Taxonomy" id="1618635"/>
    <lineage>
        <taxon>Bacteria</taxon>
        <taxon>Candidatus Falkowiibacteriota</taxon>
    </lineage>
</organism>
<evidence type="ECO:0000256" key="1">
    <source>
        <dbReference type="ARBA" id="ARBA00010699"/>
    </source>
</evidence>
<comment type="catalytic activity">
    <reaction evidence="5">
        <text>L-methionyl-tRNA(fMet) + (6R)-10-formyltetrahydrofolate = N-formyl-L-methionyl-tRNA(fMet) + (6S)-5,6,7,8-tetrahydrofolate + H(+)</text>
        <dbReference type="Rhea" id="RHEA:24380"/>
        <dbReference type="Rhea" id="RHEA-COMP:9952"/>
        <dbReference type="Rhea" id="RHEA-COMP:9953"/>
        <dbReference type="ChEBI" id="CHEBI:15378"/>
        <dbReference type="ChEBI" id="CHEBI:57453"/>
        <dbReference type="ChEBI" id="CHEBI:78530"/>
        <dbReference type="ChEBI" id="CHEBI:78844"/>
        <dbReference type="ChEBI" id="CHEBI:195366"/>
        <dbReference type="EC" id="2.1.2.9"/>
    </reaction>
</comment>
<sequence length="315" mass="34710">MNKATNKTKIIFIGTAEFGLPSFRAITLNPSLEIILAVTGPDKPAGRNHAVISSPIKIIAEKNNITILQPEHIIDIKEKIALLKPDLIITIAYAQLIPEAILNIPKYGCLNLHASLLPKYRGSAIIQAAILNGDEQTGITIMKMDKGLDTGPLLAQLAVKISSEDTAGALYDRLSEISADFLIDTIRQYLAGKIIPVPQDASQASYAKELTKSDGLIDWTKPAENLVRFIRAMSPWPMAWTWWRGKKIKIIATQLEPIEINSYKPGKTFKYNNGLAVQSGRNALIIKKLQLEGKTELKSEEFLRGQKDFIGSLLG</sequence>
<gene>
    <name evidence="5" type="primary">fmt</name>
    <name evidence="8" type="ORF">UU43_C0007G0010</name>
</gene>
<dbReference type="PANTHER" id="PTHR11138:SF5">
    <property type="entry name" value="METHIONYL-TRNA FORMYLTRANSFERASE, MITOCHONDRIAL"/>
    <property type="match status" value="1"/>
</dbReference>
<dbReference type="EMBL" id="LCAP01000007">
    <property type="protein sequence ID" value="KKR91396.1"/>
    <property type="molecule type" value="Genomic_DNA"/>
</dbReference>
<dbReference type="CDD" id="cd08704">
    <property type="entry name" value="Met_tRNA_FMT_C"/>
    <property type="match status" value="1"/>
</dbReference>
<proteinExistence type="inferred from homology"/>
<dbReference type="EC" id="2.1.2.9" evidence="2 5"/>
<dbReference type="Gene3D" id="3.40.50.12230">
    <property type="match status" value="1"/>
</dbReference>
<dbReference type="Pfam" id="PF02911">
    <property type="entry name" value="Formyl_trans_C"/>
    <property type="match status" value="1"/>
</dbReference>
<comment type="similarity">
    <text evidence="1 5">Belongs to the Fmt family.</text>
</comment>
<reference evidence="8 9" key="1">
    <citation type="journal article" date="2015" name="Nature">
        <title>rRNA introns, odd ribosomes, and small enigmatic genomes across a large radiation of phyla.</title>
        <authorList>
            <person name="Brown C.T."/>
            <person name="Hug L.A."/>
            <person name="Thomas B.C."/>
            <person name="Sharon I."/>
            <person name="Castelle C.J."/>
            <person name="Singh A."/>
            <person name="Wilkins M.J."/>
            <person name="Williams K.H."/>
            <person name="Banfield J.F."/>
        </authorList>
    </citation>
    <scope>NUCLEOTIDE SEQUENCE [LARGE SCALE GENOMIC DNA]</scope>
</reference>
<dbReference type="InterPro" id="IPR011034">
    <property type="entry name" value="Formyl_transferase-like_C_sf"/>
</dbReference>
<evidence type="ECO:0000313" key="8">
    <source>
        <dbReference type="EMBL" id="KKR91396.1"/>
    </source>
</evidence>
<keyword evidence="3 5" id="KW-0808">Transferase</keyword>
<dbReference type="CDD" id="cd08646">
    <property type="entry name" value="FMT_core_Met-tRNA-FMT_N"/>
    <property type="match status" value="1"/>
</dbReference>
<evidence type="ECO:0000256" key="5">
    <source>
        <dbReference type="HAMAP-Rule" id="MF_00182"/>
    </source>
</evidence>
<dbReference type="SUPFAM" id="SSF53328">
    <property type="entry name" value="Formyltransferase"/>
    <property type="match status" value="1"/>
</dbReference>
<dbReference type="AlphaFoldDB" id="A0A0G0UV30"/>
<dbReference type="GO" id="GO:0005829">
    <property type="term" value="C:cytosol"/>
    <property type="evidence" value="ECO:0007669"/>
    <property type="project" value="TreeGrafter"/>
</dbReference>
<evidence type="ECO:0000256" key="2">
    <source>
        <dbReference type="ARBA" id="ARBA00012261"/>
    </source>
</evidence>
<dbReference type="InterPro" id="IPR001555">
    <property type="entry name" value="GART_AS"/>
</dbReference>
<keyword evidence="4 5" id="KW-0648">Protein biosynthesis</keyword>
<dbReference type="PATRIC" id="fig|1618635.3.peg.414"/>
<dbReference type="InterPro" id="IPR002376">
    <property type="entry name" value="Formyl_transf_N"/>
</dbReference>
<dbReference type="PROSITE" id="PS00373">
    <property type="entry name" value="GART"/>
    <property type="match status" value="1"/>
</dbReference>